<dbReference type="EMBL" id="NBNE01001469">
    <property type="protein sequence ID" value="OWZ13898.1"/>
    <property type="molecule type" value="Genomic_DNA"/>
</dbReference>
<feature type="domain" description="Reverse transcriptase Ty1/copia-type" evidence="2">
    <location>
        <begin position="137"/>
        <end position="233"/>
    </location>
</feature>
<gene>
    <name evidence="3" type="ORF">PHMEG_00012703</name>
</gene>
<accession>A0A225W9L0</accession>
<dbReference type="InterPro" id="IPR013103">
    <property type="entry name" value="RVT_2"/>
</dbReference>
<dbReference type="AlphaFoldDB" id="A0A225W9L0"/>
<dbReference type="STRING" id="4795.A0A225W9L0"/>
<keyword evidence="4" id="KW-1185">Reference proteome</keyword>
<protein>
    <submittedName>
        <fullName evidence="3">Integrase, catalytic core protein</fullName>
    </submittedName>
</protein>
<proteinExistence type="predicted"/>
<evidence type="ECO:0000256" key="1">
    <source>
        <dbReference type="SAM" id="MobiDB-lite"/>
    </source>
</evidence>
<organism evidence="3 4">
    <name type="scientific">Phytophthora megakarya</name>
    <dbReference type="NCBI Taxonomy" id="4795"/>
    <lineage>
        <taxon>Eukaryota</taxon>
        <taxon>Sar</taxon>
        <taxon>Stramenopiles</taxon>
        <taxon>Oomycota</taxon>
        <taxon>Peronosporomycetes</taxon>
        <taxon>Peronosporales</taxon>
        <taxon>Peronosporaceae</taxon>
        <taxon>Phytophthora</taxon>
    </lineage>
</organism>
<evidence type="ECO:0000259" key="2">
    <source>
        <dbReference type="Pfam" id="PF07727"/>
    </source>
</evidence>
<reference evidence="4" key="1">
    <citation type="submission" date="2017-03" db="EMBL/GenBank/DDBJ databases">
        <title>Phytopthora megakarya and P. palmivora, two closely related causual agents of cacao black pod achieved similar genome size and gene model numbers by different mechanisms.</title>
        <authorList>
            <person name="Ali S."/>
            <person name="Shao J."/>
            <person name="Larry D.J."/>
            <person name="Kronmiller B."/>
            <person name="Shen D."/>
            <person name="Strem M.D."/>
            <person name="Melnick R.L."/>
            <person name="Guiltinan M.J."/>
            <person name="Tyler B.M."/>
            <person name="Meinhardt L.W."/>
            <person name="Bailey B.A."/>
        </authorList>
    </citation>
    <scope>NUCLEOTIDE SEQUENCE [LARGE SCALE GENOMIC DNA]</scope>
    <source>
        <strain evidence="4">zdho120</strain>
    </source>
</reference>
<dbReference type="OrthoDB" id="95604at2759"/>
<comment type="caution">
    <text evidence="3">The sequence shown here is derived from an EMBL/GenBank/DDBJ whole genome shotgun (WGS) entry which is preliminary data.</text>
</comment>
<evidence type="ECO:0000313" key="4">
    <source>
        <dbReference type="Proteomes" id="UP000198211"/>
    </source>
</evidence>
<feature type="region of interest" description="Disordered" evidence="1">
    <location>
        <begin position="27"/>
        <end position="52"/>
    </location>
</feature>
<sequence length="253" mass="28271">METYLSDWSVELAAKKKQLELVSLAAEPAENNQSSVEHEVTEDLPASASSDEFVHGVVTPTAEKEVITKPSEVSKARKRKRNAHKKNAAGEKTDEVAVEGSSADPRSAYSYGLQAGTCKLTLPLVEDCHVSRASVIKTWKLVPRKTAKNAKAITCRWVFAVKRDERGPVKRFKPRLVIHGFKQQQGVTYNETYAPLIRFEAIRAAIYFSVQRGWDMLRYDVRTAFLYGDLEGSFSWSSRHGSKLTDKTTSADC</sequence>
<dbReference type="Proteomes" id="UP000198211">
    <property type="component" value="Unassembled WGS sequence"/>
</dbReference>
<feature type="compositionally biased region" description="Basic residues" evidence="1">
    <location>
        <begin position="76"/>
        <end position="87"/>
    </location>
</feature>
<name>A0A225W9L0_9STRA</name>
<evidence type="ECO:0000313" key="3">
    <source>
        <dbReference type="EMBL" id="OWZ13898.1"/>
    </source>
</evidence>
<feature type="region of interest" description="Disordered" evidence="1">
    <location>
        <begin position="68"/>
        <end position="101"/>
    </location>
</feature>
<dbReference type="Pfam" id="PF07727">
    <property type="entry name" value="RVT_2"/>
    <property type="match status" value="1"/>
</dbReference>